<accession>A0A7C9RLX1</accession>
<keyword evidence="3" id="KW-1185">Reference proteome</keyword>
<organism evidence="2 3">
    <name type="scientific">Lentzea alba</name>
    <dbReference type="NCBI Taxonomy" id="2714351"/>
    <lineage>
        <taxon>Bacteria</taxon>
        <taxon>Bacillati</taxon>
        <taxon>Actinomycetota</taxon>
        <taxon>Actinomycetes</taxon>
        <taxon>Pseudonocardiales</taxon>
        <taxon>Pseudonocardiaceae</taxon>
        <taxon>Lentzea</taxon>
    </lineage>
</organism>
<dbReference type="SUPFAM" id="SSF52540">
    <property type="entry name" value="P-loop containing nucleoside triphosphate hydrolases"/>
    <property type="match status" value="1"/>
</dbReference>
<evidence type="ECO:0000313" key="2">
    <source>
        <dbReference type="EMBL" id="NGY57504.1"/>
    </source>
</evidence>
<evidence type="ECO:0000259" key="1">
    <source>
        <dbReference type="Pfam" id="PF13304"/>
    </source>
</evidence>
<reference evidence="2 3" key="1">
    <citation type="submission" date="2020-03" db="EMBL/GenBank/DDBJ databases">
        <title>Isolation and identification of active actinomycetes.</title>
        <authorList>
            <person name="Sun X."/>
        </authorList>
    </citation>
    <scope>NUCLEOTIDE SEQUENCE [LARGE SCALE GENOMIC DNA]</scope>
    <source>
        <strain evidence="2 3">NEAU-D13</strain>
    </source>
</reference>
<gene>
    <name evidence="2" type="ORF">G7043_01010</name>
</gene>
<dbReference type="AlphaFoldDB" id="A0A7C9RLX1"/>
<sequence length="398" mass="44254">MLRSFRLGNHRSFRDEQELLLMPVYSKDREVLSVAAIYGANASGKSNLLDGLGFMQRAVRDSFAVWKPDAGVPRRPFAFSAEDRPSVFVVELVLDQVRYTYGFEVDDWNVREEWLYSYPESRKRVLFERDADGLRFGTKVDDRPKLELLGGLLRPNALFLSLVAQSAVTHVLPVWNWFTENLSFRGGTSAPVRVDAITEFLVANRADRDGIVDLIRVADLGISDLVLLDLKRHDGSARHELFLAHGDAEVVLPLSDESAGTRSWLSLLPTVLTVLRAGGTLVIDEIDESLHPRLTAALVGLFRDSGANPRNAQLLFTTHDASLLSPVLGDEVLTREDVWFVDKRVDGASELYALTDFKPRKEGENLERRYLGGSYGAVPDVQVEALVAAMMRGVDGAA</sequence>
<dbReference type="RefSeq" id="WP_166042883.1">
    <property type="nucleotide sequence ID" value="NZ_JAAMPJ010000001.1"/>
</dbReference>
<dbReference type="PANTHER" id="PTHR40396">
    <property type="entry name" value="ATPASE-LIKE PROTEIN"/>
    <property type="match status" value="1"/>
</dbReference>
<dbReference type="InterPro" id="IPR003959">
    <property type="entry name" value="ATPase_AAA_core"/>
</dbReference>
<feature type="domain" description="ATPase AAA-type core" evidence="1">
    <location>
        <begin position="34"/>
        <end position="325"/>
    </location>
</feature>
<dbReference type="GO" id="GO:0005524">
    <property type="term" value="F:ATP binding"/>
    <property type="evidence" value="ECO:0007669"/>
    <property type="project" value="InterPro"/>
</dbReference>
<dbReference type="InterPro" id="IPR027417">
    <property type="entry name" value="P-loop_NTPase"/>
</dbReference>
<dbReference type="Proteomes" id="UP000481360">
    <property type="component" value="Unassembled WGS sequence"/>
</dbReference>
<name>A0A7C9RLX1_9PSEU</name>
<dbReference type="PANTHER" id="PTHR40396:SF1">
    <property type="entry name" value="ATPASE AAA-TYPE CORE DOMAIN-CONTAINING PROTEIN"/>
    <property type="match status" value="1"/>
</dbReference>
<comment type="caution">
    <text evidence="2">The sequence shown here is derived from an EMBL/GenBank/DDBJ whole genome shotgun (WGS) entry which is preliminary data.</text>
</comment>
<protein>
    <submittedName>
        <fullName evidence="2">AAA family ATPase</fullName>
    </submittedName>
</protein>
<dbReference type="Gene3D" id="3.40.50.300">
    <property type="entry name" value="P-loop containing nucleotide triphosphate hydrolases"/>
    <property type="match status" value="2"/>
</dbReference>
<dbReference type="EMBL" id="JAAMPJ010000001">
    <property type="protein sequence ID" value="NGY57504.1"/>
    <property type="molecule type" value="Genomic_DNA"/>
</dbReference>
<proteinExistence type="predicted"/>
<evidence type="ECO:0000313" key="3">
    <source>
        <dbReference type="Proteomes" id="UP000481360"/>
    </source>
</evidence>
<dbReference type="GO" id="GO:0016887">
    <property type="term" value="F:ATP hydrolysis activity"/>
    <property type="evidence" value="ECO:0007669"/>
    <property type="project" value="InterPro"/>
</dbReference>
<dbReference type="Pfam" id="PF13304">
    <property type="entry name" value="AAA_21"/>
    <property type="match status" value="1"/>
</dbReference>